<evidence type="ECO:0000313" key="1">
    <source>
        <dbReference type="EMBL" id="KAI4330159.1"/>
    </source>
</evidence>
<comment type="caution">
    <text evidence="1">The sequence shown here is derived from an EMBL/GenBank/DDBJ whole genome shotgun (WGS) entry which is preliminary data.</text>
</comment>
<organism evidence="1 2">
    <name type="scientific">Melastoma candidum</name>
    <dbReference type="NCBI Taxonomy" id="119954"/>
    <lineage>
        <taxon>Eukaryota</taxon>
        <taxon>Viridiplantae</taxon>
        <taxon>Streptophyta</taxon>
        <taxon>Embryophyta</taxon>
        <taxon>Tracheophyta</taxon>
        <taxon>Spermatophyta</taxon>
        <taxon>Magnoliopsida</taxon>
        <taxon>eudicotyledons</taxon>
        <taxon>Gunneridae</taxon>
        <taxon>Pentapetalae</taxon>
        <taxon>rosids</taxon>
        <taxon>malvids</taxon>
        <taxon>Myrtales</taxon>
        <taxon>Melastomataceae</taxon>
        <taxon>Melastomatoideae</taxon>
        <taxon>Melastomateae</taxon>
        <taxon>Melastoma</taxon>
    </lineage>
</organism>
<name>A0ACB9N3B0_9MYRT</name>
<protein>
    <submittedName>
        <fullName evidence="1">Uncharacterized protein</fullName>
    </submittedName>
</protein>
<evidence type="ECO:0000313" key="2">
    <source>
        <dbReference type="Proteomes" id="UP001057402"/>
    </source>
</evidence>
<dbReference type="EMBL" id="CM042887">
    <property type="protein sequence ID" value="KAI4330159.1"/>
    <property type="molecule type" value="Genomic_DNA"/>
</dbReference>
<dbReference type="Proteomes" id="UP001057402">
    <property type="component" value="Chromosome 8"/>
</dbReference>
<accession>A0ACB9N3B0</accession>
<proteinExistence type="predicted"/>
<sequence>MEMASRVLVMLGLSTLVLCGNPSVDPFWIEGKVYCDTCQCGFETPASTYIPGARVRVECKDWDTSRITFSQDAVTDGSGRWNMKVEQDHGDEQCSAILLTSSSPDCATADPARSRASLVLTRDNGVTSNRNAANAMGFVRDQRLPECEAVLAMYPPLDSD</sequence>
<keyword evidence="2" id="KW-1185">Reference proteome</keyword>
<reference evidence="2" key="1">
    <citation type="journal article" date="2023" name="Front. Plant Sci.">
        <title>Chromosomal-level genome assembly of Melastoma candidum provides insights into trichome evolution.</title>
        <authorList>
            <person name="Zhong Y."/>
            <person name="Wu W."/>
            <person name="Sun C."/>
            <person name="Zou P."/>
            <person name="Liu Y."/>
            <person name="Dai S."/>
            <person name="Zhou R."/>
        </authorList>
    </citation>
    <scope>NUCLEOTIDE SEQUENCE [LARGE SCALE GENOMIC DNA]</scope>
</reference>
<gene>
    <name evidence="1" type="ORF">MLD38_028462</name>
</gene>